<organism evidence="8 9">
    <name type="scientific">Acetohalobium arabaticum (strain ATCC 49924 / DSM 5501 / Z-7288)</name>
    <dbReference type="NCBI Taxonomy" id="574087"/>
    <lineage>
        <taxon>Bacteria</taxon>
        <taxon>Bacillati</taxon>
        <taxon>Bacillota</taxon>
        <taxon>Clostridia</taxon>
        <taxon>Halanaerobiales</taxon>
        <taxon>Halobacteroidaceae</taxon>
        <taxon>Acetohalobium</taxon>
    </lineage>
</organism>
<dbReference type="GO" id="GO:0015628">
    <property type="term" value="P:protein secretion by the type II secretion system"/>
    <property type="evidence" value="ECO:0007669"/>
    <property type="project" value="InterPro"/>
</dbReference>
<keyword evidence="5 6" id="KW-0472">Membrane</keyword>
<protein>
    <submittedName>
        <fullName evidence="8">Type II secretion system protein G</fullName>
    </submittedName>
</protein>
<dbReference type="eggNOG" id="COG4968">
    <property type="taxonomic scope" value="Bacteria"/>
</dbReference>
<dbReference type="EMBL" id="CP002105">
    <property type="protein sequence ID" value="ADL13275.1"/>
    <property type="molecule type" value="Genomic_DNA"/>
</dbReference>
<accession>D9QRY4</accession>
<evidence type="ECO:0000256" key="4">
    <source>
        <dbReference type="ARBA" id="ARBA00022989"/>
    </source>
</evidence>
<dbReference type="AlphaFoldDB" id="D9QRY4"/>
<dbReference type="PROSITE" id="PS00409">
    <property type="entry name" value="PROKAR_NTER_METHYL"/>
    <property type="match status" value="1"/>
</dbReference>
<evidence type="ECO:0000259" key="7">
    <source>
        <dbReference type="Pfam" id="PF08334"/>
    </source>
</evidence>
<gene>
    <name evidence="8" type="ordered locus">Acear_1770</name>
</gene>
<dbReference type="PANTHER" id="PTHR30093:SF44">
    <property type="entry name" value="TYPE II SECRETION SYSTEM CORE PROTEIN G"/>
    <property type="match status" value="1"/>
</dbReference>
<keyword evidence="4 6" id="KW-1133">Transmembrane helix</keyword>
<dbReference type="InterPro" id="IPR000983">
    <property type="entry name" value="Bac_GSPG_pilin"/>
</dbReference>
<dbReference type="InterPro" id="IPR013545">
    <property type="entry name" value="T2SS_protein-GspG_C"/>
</dbReference>
<dbReference type="OrthoDB" id="2111989at2"/>
<dbReference type="RefSeq" id="WP_013278720.1">
    <property type="nucleotide sequence ID" value="NC_014378.1"/>
</dbReference>
<evidence type="ECO:0000256" key="1">
    <source>
        <dbReference type="ARBA" id="ARBA00004167"/>
    </source>
</evidence>
<dbReference type="GO" id="GO:0015627">
    <property type="term" value="C:type II protein secretion system complex"/>
    <property type="evidence" value="ECO:0007669"/>
    <property type="project" value="InterPro"/>
</dbReference>
<dbReference type="Gene3D" id="3.30.700.10">
    <property type="entry name" value="Glycoprotein, Type 4 Pilin"/>
    <property type="match status" value="1"/>
</dbReference>
<keyword evidence="9" id="KW-1185">Reference proteome</keyword>
<dbReference type="SUPFAM" id="SSF54523">
    <property type="entry name" value="Pili subunits"/>
    <property type="match status" value="1"/>
</dbReference>
<name>D9QRY4_ACEAZ</name>
<evidence type="ECO:0000256" key="2">
    <source>
        <dbReference type="ARBA" id="ARBA00022481"/>
    </source>
</evidence>
<keyword evidence="3 6" id="KW-0812">Transmembrane</keyword>
<dbReference type="PRINTS" id="PR00813">
    <property type="entry name" value="BCTERIALGSPG"/>
</dbReference>
<dbReference type="InterPro" id="IPR012902">
    <property type="entry name" value="N_methyl_site"/>
</dbReference>
<keyword evidence="2" id="KW-0488">Methylation</keyword>
<feature type="transmembrane region" description="Helical" evidence="6">
    <location>
        <begin position="20"/>
        <end position="40"/>
    </location>
</feature>
<evidence type="ECO:0000256" key="5">
    <source>
        <dbReference type="ARBA" id="ARBA00023136"/>
    </source>
</evidence>
<dbReference type="HOGENOM" id="CLU_091705_7_1_9"/>
<dbReference type="PANTHER" id="PTHR30093">
    <property type="entry name" value="GENERAL SECRETION PATHWAY PROTEIN G"/>
    <property type="match status" value="1"/>
</dbReference>
<dbReference type="NCBIfam" id="TIGR02532">
    <property type="entry name" value="IV_pilin_GFxxxE"/>
    <property type="match status" value="1"/>
</dbReference>
<sequence length="127" mass="13885">MFNKWQEKINYFGTGEEGFTLIELMIVISVLGILAGIAIPRFSGVQDKAKIAAVESDLRNIQTGLEMYKAENGSYPTSVSLITEYVEFEGLDNYSFEADSEYDYTISTSVGGVEVTLTPGGISTTDD</sequence>
<evidence type="ECO:0000313" key="8">
    <source>
        <dbReference type="EMBL" id="ADL13275.1"/>
    </source>
</evidence>
<proteinExistence type="predicted"/>
<dbReference type="InterPro" id="IPR045584">
    <property type="entry name" value="Pilin-like"/>
</dbReference>
<dbReference type="Proteomes" id="UP000001661">
    <property type="component" value="Chromosome"/>
</dbReference>
<evidence type="ECO:0000313" key="9">
    <source>
        <dbReference type="Proteomes" id="UP000001661"/>
    </source>
</evidence>
<feature type="domain" description="Type II secretion system protein GspG C-terminal" evidence="7">
    <location>
        <begin position="44"/>
        <end position="79"/>
    </location>
</feature>
<evidence type="ECO:0000256" key="6">
    <source>
        <dbReference type="SAM" id="Phobius"/>
    </source>
</evidence>
<dbReference type="KEGG" id="aar:Acear_1770"/>
<dbReference type="GO" id="GO:0016020">
    <property type="term" value="C:membrane"/>
    <property type="evidence" value="ECO:0007669"/>
    <property type="project" value="UniProtKB-SubCell"/>
</dbReference>
<reference evidence="8 9" key="1">
    <citation type="journal article" date="2010" name="Stand. Genomic Sci.">
        <title>Complete genome sequence of Acetohalobium arabaticum type strain (Z-7288).</title>
        <authorList>
            <person name="Sikorski J."/>
            <person name="Lapidus A."/>
            <person name="Chertkov O."/>
            <person name="Lucas S."/>
            <person name="Copeland A."/>
            <person name="Glavina Del Rio T."/>
            <person name="Nolan M."/>
            <person name="Tice H."/>
            <person name="Cheng J.F."/>
            <person name="Han C."/>
            <person name="Brambilla E."/>
            <person name="Pitluck S."/>
            <person name="Liolios K."/>
            <person name="Ivanova N."/>
            <person name="Mavromatis K."/>
            <person name="Mikhailova N."/>
            <person name="Pati A."/>
            <person name="Bruce D."/>
            <person name="Detter C."/>
            <person name="Tapia R."/>
            <person name="Goodwin L."/>
            <person name="Chen A."/>
            <person name="Palaniappan K."/>
            <person name="Land M."/>
            <person name="Hauser L."/>
            <person name="Chang Y.J."/>
            <person name="Jeffries C.D."/>
            <person name="Rohde M."/>
            <person name="Goker M."/>
            <person name="Spring S."/>
            <person name="Woyke T."/>
            <person name="Bristow J."/>
            <person name="Eisen J.A."/>
            <person name="Markowitz V."/>
            <person name="Hugenholtz P."/>
            <person name="Kyrpides N.C."/>
            <person name="Klenk H.P."/>
        </authorList>
    </citation>
    <scope>NUCLEOTIDE SEQUENCE [LARGE SCALE GENOMIC DNA]</scope>
    <source>
        <strain evidence="9">ATCC 49924 / DSM 5501 / Z-7288</strain>
    </source>
</reference>
<dbReference type="Pfam" id="PF07963">
    <property type="entry name" value="N_methyl"/>
    <property type="match status" value="1"/>
</dbReference>
<evidence type="ECO:0000256" key="3">
    <source>
        <dbReference type="ARBA" id="ARBA00022692"/>
    </source>
</evidence>
<comment type="subcellular location">
    <subcellularLocation>
        <location evidence="1">Membrane</location>
        <topology evidence="1">Single-pass membrane protein</topology>
    </subcellularLocation>
</comment>
<dbReference type="Pfam" id="PF08334">
    <property type="entry name" value="T2SSG"/>
    <property type="match status" value="1"/>
</dbReference>
<dbReference type="STRING" id="574087.Acear_1770"/>